<keyword evidence="7" id="KW-1015">Disulfide bond</keyword>
<dbReference type="SUPFAM" id="SSF52833">
    <property type="entry name" value="Thioredoxin-like"/>
    <property type="match status" value="1"/>
</dbReference>
<dbReference type="InterPro" id="IPR036249">
    <property type="entry name" value="Thioredoxin-like_sf"/>
</dbReference>
<feature type="chain" id="PRO_5032870391" description="Thioredoxin domain-containing protein" evidence="10">
    <location>
        <begin position="19"/>
        <end position="262"/>
    </location>
</feature>
<feature type="domain" description="Thioredoxin" evidence="11">
    <location>
        <begin position="12"/>
        <end position="122"/>
    </location>
</feature>
<dbReference type="Pfam" id="PF00085">
    <property type="entry name" value="Thioredoxin"/>
    <property type="match status" value="1"/>
</dbReference>
<evidence type="ECO:0000256" key="2">
    <source>
        <dbReference type="ARBA" id="ARBA00022448"/>
    </source>
</evidence>
<dbReference type="PANTHER" id="PTHR46107">
    <property type="entry name" value="DUMPY: SHORTER THAN WILD-TYPE"/>
    <property type="match status" value="1"/>
</dbReference>
<dbReference type="Gene3D" id="3.40.30.10">
    <property type="entry name" value="Glutaredoxin"/>
    <property type="match status" value="1"/>
</dbReference>
<organism evidence="12 13">
    <name type="scientific">Adineta steineri</name>
    <dbReference type="NCBI Taxonomy" id="433720"/>
    <lineage>
        <taxon>Eukaryota</taxon>
        <taxon>Metazoa</taxon>
        <taxon>Spiralia</taxon>
        <taxon>Gnathifera</taxon>
        <taxon>Rotifera</taxon>
        <taxon>Eurotatoria</taxon>
        <taxon>Bdelloidea</taxon>
        <taxon>Adinetida</taxon>
        <taxon>Adinetidae</taxon>
        <taxon>Adineta</taxon>
    </lineage>
</organism>
<keyword evidence="9" id="KW-0812">Transmembrane</keyword>
<comment type="caution">
    <text evidence="12">The sequence shown here is derived from an EMBL/GenBank/DDBJ whole genome shotgun (WGS) entry which is preliminary data.</text>
</comment>
<keyword evidence="9" id="KW-0472">Membrane</keyword>
<sequence length="262" mass="30042">MFVKTLLLALFFPCLISTEPIELTDQTWKKMLDGQWMVEFYAPWCSACQKFKPIWNDFSKAMSSKHVKVAAIDTDKYPSLSNRFRIAGLPTIFYVRNGVFRQFEGGDRSLNSLKKYITNEDWLKTEPIPSYIAPDSIIMSFVSSNYNIHQLFTVCSSEDVFTILQDEYKFPAWTVYIIIAIASILVAFTAAYSIASITHTFVDGLFKIYTKFTRSNENETEKLLEPTEQTTVTNVTTSVVEDQNGILDEEINVEEEEQTESN</sequence>
<protein>
    <recommendedName>
        <fullName evidence="11">Thioredoxin domain-containing protein</fullName>
    </recommendedName>
</protein>
<name>A0A818Q4R3_9BILA</name>
<keyword evidence="5" id="KW-0249">Electron transport</keyword>
<evidence type="ECO:0000256" key="10">
    <source>
        <dbReference type="SAM" id="SignalP"/>
    </source>
</evidence>
<evidence type="ECO:0000259" key="11">
    <source>
        <dbReference type="PROSITE" id="PS51352"/>
    </source>
</evidence>
<accession>A0A818Q4R3</accession>
<evidence type="ECO:0000256" key="3">
    <source>
        <dbReference type="ARBA" id="ARBA00022729"/>
    </source>
</evidence>
<evidence type="ECO:0000256" key="5">
    <source>
        <dbReference type="ARBA" id="ARBA00022982"/>
    </source>
</evidence>
<proteinExistence type="predicted"/>
<keyword evidence="3 10" id="KW-0732">Signal</keyword>
<gene>
    <name evidence="12" type="ORF">OKA104_LOCUS8032</name>
</gene>
<keyword evidence="6 9" id="KW-1133">Transmembrane helix</keyword>
<keyword evidence="8" id="KW-0676">Redox-active center</keyword>
<dbReference type="EMBL" id="CAJOAY010000320">
    <property type="protein sequence ID" value="CAF3629129.1"/>
    <property type="molecule type" value="Genomic_DNA"/>
</dbReference>
<dbReference type="PROSITE" id="PS51352">
    <property type="entry name" value="THIOREDOXIN_2"/>
    <property type="match status" value="1"/>
</dbReference>
<dbReference type="GO" id="GO:0015036">
    <property type="term" value="F:disulfide oxidoreductase activity"/>
    <property type="evidence" value="ECO:0007669"/>
    <property type="project" value="TreeGrafter"/>
</dbReference>
<reference evidence="12" key="1">
    <citation type="submission" date="2021-02" db="EMBL/GenBank/DDBJ databases">
        <authorList>
            <person name="Nowell W R."/>
        </authorList>
    </citation>
    <scope>NUCLEOTIDE SEQUENCE</scope>
</reference>
<evidence type="ECO:0000256" key="7">
    <source>
        <dbReference type="ARBA" id="ARBA00023157"/>
    </source>
</evidence>
<evidence type="ECO:0000313" key="13">
    <source>
        <dbReference type="Proteomes" id="UP000663881"/>
    </source>
</evidence>
<evidence type="ECO:0000256" key="8">
    <source>
        <dbReference type="ARBA" id="ARBA00023284"/>
    </source>
</evidence>
<evidence type="ECO:0000256" key="6">
    <source>
        <dbReference type="ARBA" id="ARBA00022989"/>
    </source>
</evidence>
<dbReference type="InterPro" id="IPR013766">
    <property type="entry name" value="Thioredoxin_domain"/>
</dbReference>
<dbReference type="Proteomes" id="UP000663881">
    <property type="component" value="Unassembled WGS sequence"/>
</dbReference>
<evidence type="ECO:0000256" key="9">
    <source>
        <dbReference type="SAM" id="Phobius"/>
    </source>
</evidence>
<evidence type="ECO:0000256" key="4">
    <source>
        <dbReference type="ARBA" id="ARBA00022824"/>
    </source>
</evidence>
<evidence type="ECO:0000313" key="12">
    <source>
        <dbReference type="EMBL" id="CAF3629129.1"/>
    </source>
</evidence>
<dbReference type="InterPro" id="IPR052454">
    <property type="entry name" value="TMX_domain-containing"/>
</dbReference>
<feature type="transmembrane region" description="Helical" evidence="9">
    <location>
        <begin position="173"/>
        <end position="195"/>
    </location>
</feature>
<comment type="subcellular location">
    <subcellularLocation>
        <location evidence="1">Endoplasmic reticulum membrane</location>
        <topology evidence="1">Single-pass membrane protein</topology>
    </subcellularLocation>
</comment>
<feature type="signal peptide" evidence="10">
    <location>
        <begin position="1"/>
        <end position="18"/>
    </location>
</feature>
<dbReference type="GO" id="GO:0005789">
    <property type="term" value="C:endoplasmic reticulum membrane"/>
    <property type="evidence" value="ECO:0007669"/>
    <property type="project" value="UniProtKB-SubCell"/>
</dbReference>
<keyword evidence="2" id="KW-0813">Transport</keyword>
<evidence type="ECO:0000256" key="1">
    <source>
        <dbReference type="ARBA" id="ARBA00004389"/>
    </source>
</evidence>
<keyword evidence="4" id="KW-0256">Endoplasmic reticulum</keyword>
<dbReference type="AlphaFoldDB" id="A0A818Q4R3"/>
<dbReference type="PANTHER" id="PTHR46107:SF3">
    <property type="entry name" value="THIOREDOXIN DOMAIN-CONTAINING PROTEIN"/>
    <property type="match status" value="1"/>
</dbReference>